<dbReference type="InterPro" id="IPR007159">
    <property type="entry name" value="SpoVT-AbrB_dom"/>
</dbReference>
<gene>
    <name evidence="3" type="ORF">DRJ04_09180</name>
</gene>
<dbReference type="AlphaFoldDB" id="A0A662D9B5"/>
<protein>
    <submittedName>
        <fullName evidence="3">AbrB family transcriptional regulator</fullName>
    </submittedName>
</protein>
<evidence type="ECO:0000256" key="1">
    <source>
        <dbReference type="PROSITE-ProRule" id="PRU01076"/>
    </source>
</evidence>
<feature type="domain" description="SpoVT-AbrB" evidence="2">
    <location>
        <begin position="1"/>
        <end position="45"/>
    </location>
</feature>
<name>A0A662D9B5_UNCAE</name>
<evidence type="ECO:0000313" key="3">
    <source>
        <dbReference type="EMBL" id="RLE10486.1"/>
    </source>
</evidence>
<dbReference type="SMART" id="SM00966">
    <property type="entry name" value="SpoVT_AbrB"/>
    <property type="match status" value="1"/>
</dbReference>
<evidence type="ECO:0000313" key="4">
    <source>
        <dbReference type="Proteomes" id="UP000280417"/>
    </source>
</evidence>
<dbReference type="EMBL" id="QMQA01000319">
    <property type="protein sequence ID" value="RLE10486.1"/>
    <property type="molecule type" value="Genomic_DNA"/>
</dbReference>
<reference evidence="3 4" key="1">
    <citation type="submission" date="2018-06" db="EMBL/GenBank/DDBJ databases">
        <title>Extensive metabolic versatility and redundancy in microbially diverse, dynamic hydrothermal sediments.</title>
        <authorList>
            <person name="Dombrowski N."/>
            <person name="Teske A."/>
            <person name="Baker B.J."/>
        </authorList>
    </citation>
    <scope>NUCLEOTIDE SEQUENCE [LARGE SCALE GENOMIC DNA]</scope>
    <source>
        <strain evidence="3">B3_G15</strain>
    </source>
</reference>
<comment type="caution">
    <text evidence="3">The sequence shown here is derived from an EMBL/GenBank/DDBJ whole genome shotgun (WGS) entry which is preliminary data.</text>
</comment>
<dbReference type="NCBIfam" id="TIGR01439">
    <property type="entry name" value="lp_hng_hel_AbrB"/>
    <property type="match status" value="1"/>
</dbReference>
<dbReference type="SUPFAM" id="SSF89447">
    <property type="entry name" value="AbrB/MazE/MraZ-like"/>
    <property type="match status" value="1"/>
</dbReference>
<dbReference type="InterPro" id="IPR037914">
    <property type="entry name" value="SpoVT-AbrB_sf"/>
</dbReference>
<dbReference type="Gene3D" id="2.10.260.10">
    <property type="match status" value="1"/>
</dbReference>
<keyword evidence="1" id="KW-0238">DNA-binding</keyword>
<dbReference type="GO" id="GO:0003677">
    <property type="term" value="F:DNA binding"/>
    <property type="evidence" value="ECO:0007669"/>
    <property type="project" value="UniProtKB-UniRule"/>
</dbReference>
<dbReference type="Proteomes" id="UP000280417">
    <property type="component" value="Unassembled WGS sequence"/>
</dbReference>
<organism evidence="3 4">
    <name type="scientific">Aerophobetes bacterium</name>
    <dbReference type="NCBI Taxonomy" id="2030807"/>
    <lineage>
        <taxon>Bacteria</taxon>
        <taxon>Candidatus Aerophobota</taxon>
    </lineage>
</organism>
<sequence>MEVVISPKYQVVIPKQIREALKLKKNQKLALIVKNGVISLIPIPSLEELKGIAKGIEIKEIREEGERI</sequence>
<proteinExistence type="predicted"/>
<accession>A0A662D9B5</accession>
<dbReference type="PROSITE" id="PS51740">
    <property type="entry name" value="SPOVT_ABRB"/>
    <property type="match status" value="1"/>
</dbReference>
<evidence type="ECO:0000259" key="2">
    <source>
        <dbReference type="PROSITE" id="PS51740"/>
    </source>
</evidence>
<dbReference type="Pfam" id="PF04014">
    <property type="entry name" value="MazE_antitoxin"/>
    <property type="match status" value="1"/>
</dbReference>